<dbReference type="SUPFAM" id="SSF47384">
    <property type="entry name" value="Homodimeric domain of signal transducing histidine kinase"/>
    <property type="match status" value="1"/>
</dbReference>
<dbReference type="CDD" id="cd00082">
    <property type="entry name" value="HisKA"/>
    <property type="match status" value="1"/>
</dbReference>
<keyword evidence="4" id="KW-0597">Phosphoprotein</keyword>
<keyword evidence="8" id="KW-1133">Transmembrane helix</keyword>
<feature type="domain" description="Histidine kinase" evidence="9">
    <location>
        <begin position="188"/>
        <end position="403"/>
    </location>
</feature>
<evidence type="ECO:0000256" key="7">
    <source>
        <dbReference type="ARBA" id="ARBA00023012"/>
    </source>
</evidence>
<accession>A0A9D1DIL3</accession>
<evidence type="ECO:0000256" key="3">
    <source>
        <dbReference type="ARBA" id="ARBA00012438"/>
    </source>
</evidence>
<name>A0A9D1DIL3_9FIRM</name>
<dbReference type="PRINTS" id="PR00344">
    <property type="entry name" value="BCTRLSENSOR"/>
</dbReference>
<reference evidence="10" key="1">
    <citation type="submission" date="2020-10" db="EMBL/GenBank/DDBJ databases">
        <authorList>
            <person name="Gilroy R."/>
        </authorList>
    </citation>
    <scope>NUCLEOTIDE SEQUENCE</scope>
    <source>
        <strain evidence="10">ChiBcec15-4380</strain>
    </source>
</reference>
<keyword evidence="8" id="KW-0472">Membrane</keyword>
<feature type="transmembrane region" description="Helical" evidence="8">
    <location>
        <begin position="9"/>
        <end position="31"/>
    </location>
</feature>
<gene>
    <name evidence="10" type="ORF">IAA53_08250</name>
</gene>
<evidence type="ECO:0000256" key="8">
    <source>
        <dbReference type="SAM" id="Phobius"/>
    </source>
</evidence>
<dbReference type="PANTHER" id="PTHR45453:SF1">
    <property type="entry name" value="PHOSPHATE REGULON SENSOR PROTEIN PHOR"/>
    <property type="match status" value="1"/>
</dbReference>
<dbReference type="PANTHER" id="PTHR45453">
    <property type="entry name" value="PHOSPHATE REGULON SENSOR PROTEIN PHOR"/>
    <property type="match status" value="1"/>
</dbReference>
<dbReference type="InterPro" id="IPR036097">
    <property type="entry name" value="HisK_dim/P_sf"/>
</dbReference>
<evidence type="ECO:0000256" key="4">
    <source>
        <dbReference type="ARBA" id="ARBA00022553"/>
    </source>
</evidence>
<dbReference type="InterPro" id="IPR004358">
    <property type="entry name" value="Sig_transdc_His_kin-like_C"/>
</dbReference>
<dbReference type="InterPro" id="IPR003661">
    <property type="entry name" value="HisK_dim/P_dom"/>
</dbReference>
<organism evidence="10 11">
    <name type="scientific">Candidatus Avoscillospira avicola</name>
    <dbReference type="NCBI Taxonomy" id="2840706"/>
    <lineage>
        <taxon>Bacteria</taxon>
        <taxon>Bacillati</taxon>
        <taxon>Bacillota</taxon>
        <taxon>Clostridia</taxon>
        <taxon>Eubacteriales</taxon>
        <taxon>Oscillospiraceae</taxon>
        <taxon>Oscillospiraceae incertae sedis</taxon>
        <taxon>Candidatus Avoscillospira</taxon>
    </lineage>
</organism>
<dbReference type="Pfam" id="PF02518">
    <property type="entry name" value="HATPase_c"/>
    <property type="match status" value="1"/>
</dbReference>
<dbReference type="Gene3D" id="1.10.287.130">
    <property type="match status" value="1"/>
</dbReference>
<dbReference type="SMART" id="SM00387">
    <property type="entry name" value="HATPase_c"/>
    <property type="match status" value="1"/>
</dbReference>
<keyword evidence="5" id="KW-0808">Transferase</keyword>
<dbReference type="InterPro" id="IPR036890">
    <property type="entry name" value="HATPase_C_sf"/>
</dbReference>
<evidence type="ECO:0000256" key="6">
    <source>
        <dbReference type="ARBA" id="ARBA00022777"/>
    </source>
</evidence>
<keyword evidence="8" id="KW-0812">Transmembrane</keyword>
<dbReference type="EMBL" id="DVHE01000061">
    <property type="protein sequence ID" value="HIR51257.1"/>
    <property type="molecule type" value="Genomic_DNA"/>
</dbReference>
<comment type="catalytic activity">
    <reaction evidence="1">
        <text>ATP + protein L-histidine = ADP + protein N-phospho-L-histidine.</text>
        <dbReference type="EC" id="2.7.13.3"/>
    </reaction>
</comment>
<comment type="caution">
    <text evidence="10">The sequence shown here is derived from an EMBL/GenBank/DDBJ whole genome shotgun (WGS) entry which is preliminary data.</text>
</comment>
<dbReference type="SUPFAM" id="SSF55874">
    <property type="entry name" value="ATPase domain of HSP90 chaperone/DNA topoisomerase II/histidine kinase"/>
    <property type="match status" value="1"/>
</dbReference>
<dbReference type="Proteomes" id="UP000824239">
    <property type="component" value="Unassembled WGS sequence"/>
</dbReference>
<dbReference type="InterPro" id="IPR005467">
    <property type="entry name" value="His_kinase_dom"/>
</dbReference>
<protein>
    <recommendedName>
        <fullName evidence="3">histidine kinase</fullName>
        <ecNumber evidence="3">2.7.13.3</ecNumber>
    </recommendedName>
</protein>
<evidence type="ECO:0000259" key="9">
    <source>
        <dbReference type="PROSITE" id="PS50109"/>
    </source>
</evidence>
<reference evidence="10" key="2">
    <citation type="journal article" date="2021" name="PeerJ">
        <title>Extensive microbial diversity within the chicken gut microbiome revealed by metagenomics and culture.</title>
        <authorList>
            <person name="Gilroy R."/>
            <person name="Ravi A."/>
            <person name="Getino M."/>
            <person name="Pursley I."/>
            <person name="Horton D.L."/>
            <person name="Alikhan N.F."/>
            <person name="Baker D."/>
            <person name="Gharbi K."/>
            <person name="Hall N."/>
            <person name="Watson M."/>
            <person name="Adriaenssens E.M."/>
            <person name="Foster-Nyarko E."/>
            <person name="Jarju S."/>
            <person name="Secka A."/>
            <person name="Antonio M."/>
            <person name="Oren A."/>
            <person name="Chaudhuri R.R."/>
            <person name="La Ragione R."/>
            <person name="Hildebrand F."/>
            <person name="Pallen M.J."/>
        </authorList>
    </citation>
    <scope>NUCLEOTIDE SEQUENCE</scope>
    <source>
        <strain evidence="10">ChiBcec15-4380</strain>
    </source>
</reference>
<evidence type="ECO:0000256" key="1">
    <source>
        <dbReference type="ARBA" id="ARBA00000085"/>
    </source>
</evidence>
<evidence type="ECO:0000313" key="10">
    <source>
        <dbReference type="EMBL" id="HIR51257.1"/>
    </source>
</evidence>
<evidence type="ECO:0000256" key="5">
    <source>
        <dbReference type="ARBA" id="ARBA00022679"/>
    </source>
</evidence>
<dbReference type="AlphaFoldDB" id="A0A9D1DIL3"/>
<dbReference type="GO" id="GO:0005886">
    <property type="term" value="C:plasma membrane"/>
    <property type="evidence" value="ECO:0007669"/>
    <property type="project" value="TreeGrafter"/>
</dbReference>
<evidence type="ECO:0000313" key="11">
    <source>
        <dbReference type="Proteomes" id="UP000824239"/>
    </source>
</evidence>
<dbReference type="CDD" id="cd00075">
    <property type="entry name" value="HATPase"/>
    <property type="match status" value="1"/>
</dbReference>
<keyword evidence="7" id="KW-0902">Two-component regulatory system</keyword>
<dbReference type="Pfam" id="PF00512">
    <property type="entry name" value="HisKA"/>
    <property type="match status" value="1"/>
</dbReference>
<feature type="transmembrane region" description="Helical" evidence="8">
    <location>
        <begin position="150"/>
        <end position="172"/>
    </location>
</feature>
<keyword evidence="6 10" id="KW-0418">Kinase</keyword>
<dbReference type="GO" id="GO:0000155">
    <property type="term" value="F:phosphorelay sensor kinase activity"/>
    <property type="evidence" value="ECO:0007669"/>
    <property type="project" value="InterPro"/>
</dbReference>
<sequence length="407" mass="45331">MIRKLRLKFVLFNMAIVTLLLVVIFGLVFFFTRANLEQKSIDMMESIAANPFQLGVPNELGEEVRLPYFTLQVGPGGELIATGGGYYDLSDREFLRALIDAVFENHKPLGVIEEYHLRYYRLETPYRQCLVFVDISSELATLQNLVRTCLILGLLSFLAFLWVSILLSKWAVGPVERAMQQQREFVAAASHELKTPLAVITTSAELLQTPGFSQDDKAGFLENVLAMSRQMRSLVEQLLELARAEQGLDVKSFTQVDLSRLTEQGTLPFEALFFERGLRLETAIAPGIWVRGQADRLGEVLEVLLDNARKYASPGGAVWVSLQPQGRGKCRLAVANEGQPLSPEALTAVFKRFYRADPARSRDGSYGLGLSIAQAIVQAHGGKIWAESQEGINRFVVELPLLAPKAR</sequence>
<evidence type="ECO:0000256" key="2">
    <source>
        <dbReference type="ARBA" id="ARBA00004370"/>
    </source>
</evidence>
<dbReference type="GO" id="GO:0016036">
    <property type="term" value="P:cellular response to phosphate starvation"/>
    <property type="evidence" value="ECO:0007669"/>
    <property type="project" value="TreeGrafter"/>
</dbReference>
<dbReference type="InterPro" id="IPR050351">
    <property type="entry name" value="BphY/WalK/GraS-like"/>
</dbReference>
<dbReference type="SMART" id="SM00388">
    <property type="entry name" value="HisKA"/>
    <property type="match status" value="1"/>
</dbReference>
<dbReference type="GO" id="GO:0004721">
    <property type="term" value="F:phosphoprotein phosphatase activity"/>
    <property type="evidence" value="ECO:0007669"/>
    <property type="project" value="TreeGrafter"/>
</dbReference>
<dbReference type="EC" id="2.7.13.3" evidence="3"/>
<proteinExistence type="predicted"/>
<dbReference type="PROSITE" id="PS50109">
    <property type="entry name" value="HIS_KIN"/>
    <property type="match status" value="1"/>
</dbReference>
<dbReference type="Gene3D" id="3.30.565.10">
    <property type="entry name" value="Histidine kinase-like ATPase, C-terminal domain"/>
    <property type="match status" value="1"/>
</dbReference>
<dbReference type="InterPro" id="IPR003594">
    <property type="entry name" value="HATPase_dom"/>
</dbReference>
<comment type="subcellular location">
    <subcellularLocation>
        <location evidence="2">Membrane</location>
    </subcellularLocation>
</comment>